<evidence type="ECO:0000313" key="2">
    <source>
        <dbReference type="Proteomes" id="UP000334340"/>
    </source>
</evidence>
<protein>
    <submittedName>
        <fullName evidence="1">Uncharacterized protein</fullName>
    </submittedName>
</protein>
<organism evidence="1 2">
    <name type="scientific">Candidatus Methylomirabilis lanthanidiphila</name>
    <dbReference type="NCBI Taxonomy" id="2211376"/>
    <lineage>
        <taxon>Bacteria</taxon>
        <taxon>Candidatus Methylomirabilota</taxon>
        <taxon>Candidatus Methylomirabilia</taxon>
        <taxon>Candidatus Methylomirabilales</taxon>
        <taxon>Candidatus Methylomirabilaceae</taxon>
        <taxon>Candidatus Methylomirabilis</taxon>
    </lineage>
</organism>
<gene>
    <name evidence="1" type="ORF">MELA_01046</name>
</gene>
<keyword evidence="2" id="KW-1185">Reference proteome</keyword>
<dbReference type="AlphaFoldDB" id="A0A564ZJ56"/>
<accession>A0A564ZJ56</accession>
<reference evidence="1 2" key="1">
    <citation type="submission" date="2019-07" db="EMBL/GenBank/DDBJ databases">
        <authorList>
            <person name="Cremers G."/>
        </authorList>
    </citation>
    <scope>NUCLEOTIDE SEQUENCE [LARGE SCALE GENOMIC DNA]</scope>
</reference>
<proteinExistence type="predicted"/>
<sequence>MVSGGDQQEHYRQMGYRIAGDGAVEFYYVAFRTHKQTKQRELCLNGLFSWSNDLHDPARTLHNLPEQDHAYRYSRLGPYPNRSQAEQKAIELAIQTSGDATGYGIWGTGGLGDIGNADYRQPWFR</sequence>
<name>A0A564ZJ56_9BACT</name>
<dbReference type="EMBL" id="CABIKM010000015">
    <property type="protein sequence ID" value="VUZ84672.1"/>
    <property type="molecule type" value="Genomic_DNA"/>
</dbReference>
<dbReference type="Proteomes" id="UP000334340">
    <property type="component" value="Unassembled WGS sequence"/>
</dbReference>
<evidence type="ECO:0000313" key="1">
    <source>
        <dbReference type="EMBL" id="VUZ84672.1"/>
    </source>
</evidence>